<evidence type="ECO:0000313" key="1">
    <source>
        <dbReference type="EMBL" id="SDJ64728.1"/>
    </source>
</evidence>
<protein>
    <submittedName>
        <fullName evidence="1">Uncharacterized protein</fullName>
    </submittedName>
</protein>
<organism evidence="1 2">
    <name type="scientific">Paenibacillus typhae</name>
    <dbReference type="NCBI Taxonomy" id="1174501"/>
    <lineage>
        <taxon>Bacteria</taxon>
        <taxon>Bacillati</taxon>
        <taxon>Bacillota</taxon>
        <taxon>Bacilli</taxon>
        <taxon>Bacillales</taxon>
        <taxon>Paenibacillaceae</taxon>
        <taxon>Paenibacillus</taxon>
    </lineage>
</organism>
<gene>
    <name evidence="1" type="ORF">SAMN05216192_12110</name>
</gene>
<name>A0A1G8VFB6_9BACL</name>
<dbReference type="STRING" id="1174501.SAMN05216192_12110"/>
<proteinExistence type="predicted"/>
<dbReference type="Gene3D" id="1.20.1480.30">
    <property type="entry name" value="Designed four-helix bundle protein"/>
    <property type="match status" value="1"/>
</dbReference>
<accession>A0A1G8VFB6</accession>
<sequence>MFIQAHKPGGVLKPLLLFWVSNSKDKQEGIDIGNPIKEFKNSLDGLKQSLDGVKQSVDRLKKPVDEVKANVQETLDEAKIRQAGVKSEFSRMKACVQETKAVLGEVKDTVSAASEVLYAQKRYKRLLGRGKKSDIAGSAG</sequence>
<dbReference type="EMBL" id="FNDX01000021">
    <property type="protein sequence ID" value="SDJ64728.1"/>
    <property type="molecule type" value="Genomic_DNA"/>
</dbReference>
<dbReference type="Proteomes" id="UP000199050">
    <property type="component" value="Unassembled WGS sequence"/>
</dbReference>
<dbReference type="AlphaFoldDB" id="A0A1G8VFB6"/>
<reference evidence="2" key="1">
    <citation type="submission" date="2016-10" db="EMBL/GenBank/DDBJ databases">
        <authorList>
            <person name="Varghese N."/>
            <person name="Submissions S."/>
        </authorList>
    </citation>
    <scope>NUCLEOTIDE SEQUENCE [LARGE SCALE GENOMIC DNA]</scope>
    <source>
        <strain evidence="2">CGMCC 1.11012</strain>
    </source>
</reference>
<keyword evidence="2" id="KW-1185">Reference proteome</keyword>
<evidence type="ECO:0000313" key="2">
    <source>
        <dbReference type="Proteomes" id="UP000199050"/>
    </source>
</evidence>